<feature type="transmembrane region" description="Helical" evidence="9">
    <location>
        <begin position="145"/>
        <end position="170"/>
    </location>
</feature>
<dbReference type="AlphaFoldDB" id="A0A318J6Q7"/>
<evidence type="ECO:0000256" key="4">
    <source>
        <dbReference type="ARBA" id="ARBA00022692"/>
    </source>
</evidence>
<sequence>MVGCHSTGEKMEILLQLVFSGIALGMIYAVIAFGYQLTFATSGTLNFGQGEALMLGALVGLSVVGNVHGGPYMNYWLMIPIVLIFGGLQGMVVEWIGVRPAIKIKSEFGWIMSTIALAIIFKNVAENIWGKDDLTFPSPLSAAPFQVFGANVQAMQVVVVIGALAMMLAVEFFNRKSIYGKAVVATSNDRDAAGLMGINTSMVITFSYALSSATAAFAGVLVAPLTLTGATMGSALGLKAFAVAIIGGLTSGVGAIVGGLILGIAETLTGFYISTGYKEVPGLVLLLLVLAVKPAGLFGKAAIKKV</sequence>
<gene>
    <name evidence="10" type="ORF">DFR42_10558</name>
</gene>
<dbReference type="Pfam" id="PF02653">
    <property type="entry name" value="BPD_transp_2"/>
    <property type="match status" value="1"/>
</dbReference>
<accession>A0A318J6Q7</accession>
<dbReference type="CDD" id="cd06582">
    <property type="entry name" value="TM_PBP1_LivH_like"/>
    <property type="match status" value="1"/>
</dbReference>
<keyword evidence="7 9" id="KW-0472">Membrane</keyword>
<comment type="similarity">
    <text evidence="8">Belongs to the binding-protein-dependent transport system permease family. LivHM subfamily.</text>
</comment>
<dbReference type="GO" id="GO:0005886">
    <property type="term" value="C:plasma membrane"/>
    <property type="evidence" value="ECO:0007669"/>
    <property type="project" value="UniProtKB-SubCell"/>
</dbReference>
<keyword evidence="3" id="KW-1003">Cell membrane</keyword>
<dbReference type="GO" id="GO:0022857">
    <property type="term" value="F:transmembrane transporter activity"/>
    <property type="evidence" value="ECO:0007669"/>
    <property type="project" value="InterPro"/>
</dbReference>
<feature type="transmembrane region" description="Helical" evidence="9">
    <location>
        <begin position="282"/>
        <end position="303"/>
    </location>
</feature>
<feature type="transmembrane region" description="Helical" evidence="9">
    <location>
        <begin position="191"/>
        <end position="209"/>
    </location>
</feature>
<keyword evidence="6 9" id="KW-1133">Transmembrane helix</keyword>
<comment type="caution">
    <text evidence="10">The sequence shown here is derived from an EMBL/GenBank/DDBJ whole genome shotgun (WGS) entry which is preliminary data.</text>
</comment>
<dbReference type="PANTHER" id="PTHR11795:SF445">
    <property type="entry name" value="AMINO ACID ABC TRANSPORTER PERMEASE PROTEIN"/>
    <property type="match status" value="1"/>
</dbReference>
<comment type="subcellular location">
    <subcellularLocation>
        <location evidence="1">Cell membrane</location>
        <topology evidence="1">Multi-pass membrane protein</topology>
    </subcellularLocation>
</comment>
<evidence type="ECO:0000256" key="2">
    <source>
        <dbReference type="ARBA" id="ARBA00022448"/>
    </source>
</evidence>
<keyword evidence="5" id="KW-0029">Amino-acid transport</keyword>
<dbReference type="InterPro" id="IPR052157">
    <property type="entry name" value="BCAA_transport_permease"/>
</dbReference>
<evidence type="ECO:0000313" key="10">
    <source>
        <dbReference type="EMBL" id="PXX42400.1"/>
    </source>
</evidence>
<protein>
    <submittedName>
        <fullName evidence="10">Amino acid/amide ABC transporter membrane protein 1 (HAAT family)</fullName>
    </submittedName>
</protein>
<organism evidence="10 11">
    <name type="scientific">Undibacterium pigrum</name>
    <dbReference type="NCBI Taxonomy" id="401470"/>
    <lineage>
        <taxon>Bacteria</taxon>
        <taxon>Pseudomonadati</taxon>
        <taxon>Pseudomonadota</taxon>
        <taxon>Betaproteobacteria</taxon>
        <taxon>Burkholderiales</taxon>
        <taxon>Oxalobacteraceae</taxon>
        <taxon>Undibacterium</taxon>
    </lineage>
</organism>
<evidence type="ECO:0000256" key="6">
    <source>
        <dbReference type="ARBA" id="ARBA00022989"/>
    </source>
</evidence>
<dbReference type="PANTHER" id="PTHR11795">
    <property type="entry name" value="BRANCHED-CHAIN AMINO ACID TRANSPORT SYSTEM PERMEASE PROTEIN LIVH"/>
    <property type="match status" value="1"/>
</dbReference>
<feature type="transmembrane region" description="Helical" evidence="9">
    <location>
        <begin position="240"/>
        <end position="262"/>
    </location>
</feature>
<keyword evidence="2" id="KW-0813">Transport</keyword>
<dbReference type="GO" id="GO:0006865">
    <property type="term" value="P:amino acid transport"/>
    <property type="evidence" value="ECO:0007669"/>
    <property type="project" value="UniProtKB-KW"/>
</dbReference>
<name>A0A318J6Q7_9BURK</name>
<keyword evidence="4 9" id="KW-0812">Transmembrane</keyword>
<dbReference type="Proteomes" id="UP000247792">
    <property type="component" value="Unassembled WGS sequence"/>
</dbReference>
<evidence type="ECO:0000313" key="11">
    <source>
        <dbReference type="Proteomes" id="UP000247792"/>
    </source>
</evidence>
<feature type="transmembrane region" description="Helical" evidence="9">
    <location>
        <begin position="13"/>
        <end position="40"/>
    </location>
</feature>
<feature type="transmembrane region" description="Helical" evidence="9">
    <location>
        <begin position="108"/>
        <end position="125"/>
    </location>
</feature>
<evidence type="ECO:0000256" key="5">
    <source>
        <dbReference type="ARBA" id="ARBA00022970"/>
    </source>
</evidence>
<dbReference type="InterPro" id="IPR001851">
    <property type="entry name" value="ABC_transp_permease"/>
</dbReference>
<evidence type="ECO:0000256" key="7">
    <source>
        <dbReference type="ARBA" id="ARBA00023136"/>
    </source>
</evidence>
<proteinExistence type="inferred from homology"/>
<evidence type="ECO:0000256" key="3">
    <source>
        <dbReference type="ARBA" id="ARBA00022475"/>
    </source>
</evidence>
<feature type="transmembrane region" description="Helical" evidence="9">
    <location>
        <begin position="215"/>
        <end position="233"/>
    </location>
</feature>
<evidence type="ECO:0000256" key="9">
    <source>
        <dbReference type="SAM" id="Phobius"/>
    </source>
</evidence>
<reference evidence="10 11" key="1">
    <citation type="submission" date="2018-05" db="EMBL/GenBank/DDBJ databases">
        <title>Genomic Encyclopedia of Type Strains, Phase IV (KMG-IV): sequencing the most valuable type-strain genomes for metagenomic binning, comparative biology and taxonomic classification.</title>
        <authorList>
            <person name="Goeker M."/>
        </authorList>
    </citation>
    <scope>NUCLEOTIDE SEQUENCE [LARGE SCALE GENOMIC DNA]</scope>
    <source>
        <strain evidence="10 11">DSM 19792</strain>
    </source>
</reference>
<evidence type="ECO:0000256" key="1">
    <source>
        <dbReference type="ARBA" id="ARBA00004651"/>
    </source>
</evidence>
<dbReference type="EMBL" id="QJKB01000005">
    <property type="protein sequence ID" value="PXX42400.1"/>
    <property type="molecule type" value="Genomic_DNA"/>
</dbReference>
<feature type="transmembrane region" description="Helical" evidence="9">
    <location>
        <begin position="75"/>
        <end position="96"/>
    </location>
</feature>
<keyword evidence="11" id="KW-1185">Reference proteome</keyword>
<evidence type="ECO:0000256" key="8">
    <source>
        <dbReference type="ARBA" id="ARBA00037998"/>
    </source>
</evidence>